<dbReference type="InterPro" id="IPR003598">
    <property type="entry name" value="Ig_sub2"/>
</dbReference>
<dbReference type="GO" id="GO:0005178">
    <property type="term" value="F:integrin binding"/>
    <property type="evidence" value="ECO:0007669"/>
    <property type="project" value="InterPro"/>
</dbReference>
<evidence type="ECO:0000313" key="3">
    <source>
        <dbReference type="EMBL" id="KAF4073517.1"/>
    </source>
</evidence>
<dbReference type="InterPro" id="IPR013783">
    <property type="entry name" value="Ig-like_fold"/>
</dbReference>
<dbReference type="PANTHER" id="PTHR13771:SF9">
    <property type="entry name" value="INTERCELLULAR ADHESION MOLECULE 5"/>
    <property type="match status" value="1"/>
</dbReference>
<keyword evidence="1" id="KW-0732">Signal</keyword>
<proteinExistence type="predicted"/>
<dbReference type="InterPro" id="IPR003599">
    <property type="entry name" value="Ig_sub"/>
</dbReference>
<protein>
    <recommendedName>
        <fullName evidence="2">Ig-like domain-containing protein</fullName>
    </recommendedName>
</protein>
<gene>
    <name evidence="3" type="ORF">AMELA_G00244140</name>
</gene>
<keyword evidence="4" id="KW-1185">Reference proteome</keyword>
<feature type="chain" id="PRO_5029475900" description="Ig-like domain-containing protein" evidence="1">
    <location>
        <begin position="25"/>
        <end position="432"/>
    </location>
</feature>
<organism evidence="3 4">
    <name type="scientific">Ameiurus melas</name>
    <name type="common">Black bullhead</name>
    <name type="synonym">Silurus melas</name>
    <dbReference type="NCBI Taxonomy" id="219545"/>
    <lineage>
        <taxon>Eukaryota</taxon>
        <taxon>Metazoa</taxon>
        <taxon>Chordata</taxon>
        <taxon>Craniata</taxon>
        <taxon>Vertebrata</taxon>
        <taxon>Euteleostomi</taxon>
        <taxon>Actinopterygii</taxon>
        <taxon>Neopterygii</taxon>
        <taxon>Teleostei</taxon>
        <taxon>Ostariophysi</taxon>
        <taxon>Siluriformes</taxon>
        <taxon>Ictaluridae</taxon>
        <taxon>Ameiurus</taxon>
    </lineage>
</organism>
<evidence type="ECO:0000256" key="1">
    <source>
        <dbReference type="SAM" id="SignalP"/>
    </source>
</evidence>
<dbReference type="GO" id="GO:0007155">
    <property type="term" value="P:cell adhesion"/>
    <property type="evidence" value="ECO:0007669"/>
    <property type="project" value="InterPro"/>
</dbReference>
<dbReference type="EMBL" id="JAAGNN010000023">
    <property type="protein sequence ID" value="KAF4073517.1"/>
    <property type="molecule type" value="Genomic_DNA"/>
</dbReference>
<sequence length="432" mass="47715">MSACVFSSLLTVLCLGLYGKYTYAETCTDPILSPPSLLVEYGSSAEVNCSIPNKPVTPYILGWESKSSQPLTSNETSVMWKVDRLTMWEEAEGLRCYITVGKTKCLSSVNLTIYKRPDRVTLSSVSDVVVEGNQTELRCEIENVGPGGKLSVRWSRADPKQSNTFTHFTDTSFPDLVNELMSVNKTVKLTVTPSREDDGVQYQCAAVLNLDQHPHVFTSQPITITVHYKPIIAEPLDTTVILAEGEMLVVNCSAHGNPSPHYHWTSPDKRTVSNSSSIVISGGRREDQGQYTCTASNYLGQETRKVTVTERPDRVTLSSGSDVVVEGDQTELRCEIENVGPGGKLSVRWSRADPKQSNTFTHFTDTSFPDLVNELMSVNKTVKLTVTPRREDDGVQYQCAAVLNLDQHPHVFTSQPITITVHCESVITPVNM</sequence>
<comment type="caution">
    <text evidence="3">The sequence shown here is derived from an EMBL/GenBank/DDBJ whole genome shotgun (WGS) entry which is preliminary data.</text>
</comment>
<evidence type="ECO:0000313" key="4">
    <source>
        <dbReference type="Proteomes" id="UP000593565"/>
    </source>
</evidence>
<feature type="domain" description="Ig-like" evidence="2">
    <location>
        <begin position="312"/>
        <end position="418"/>
    </location>
</feature>
<dbReference type="SUPFAM" id="SSF48726">
    <property type="entry name" value="Immunoglobulin"/>
    <property type="match status" value="4"/>
</dbReference>
<name>A0A7J5ZV26_AMEME</name>
<feature type="domain" description="Ig-like" evidence="2">
    <location>
        <begin position="117"/>
        <end position="223"/>
    </location>
</feature>
<feature type="signal peptide" evidence="1">
    <location>
        <begin position="1"/>
        <end position="24"/>
    </location>
</feature>
<dbReference type="InterPro" id="IPR036179">
    <property type="entry name" value="Ig-like_dom_sf"/>
</dbReference>
<reference evidence="3 4" key="1">
    <citation type="submission" date="2020-02" db="EMBL/GenBank/DDBJ databases">
        <title>A chromosome-scale genome assembly of the black bullhead catfish (Ameiurus melas).</title>
        <authorList>
            <person name="Wen M."/>
            <person name="Zham M."/>
            <person name="Cabau C."/>
            <person name="Klopp C."/>
            <person name="Donnadieu C."/>
            <person name="Roques C."/>
            <person name="Bouchez O."/>
            <person name="Lampietro C."/>
            <person name="Jouanno E."/>
            <person name="Herpin A."/>
            <person name="Louis A."/>
            <person name="Berthelot C."/>
            <person name="Parey E."/>
            <person name="Roest-Crollius H."/>
            <person name="Braasch I."/>
            <person name="Postlethwait J."/>
            <person name="Robinson-Rechavi M."/>
            <person name="Echchiki A."/>
            <person name="Begum T."/>
            <person name="Montfort J."/>
            <person name="Schartl M."/>
            <person name="Bobe J."/>
            <person name="Guiguen Y."/>
        </authorList>
    </citation>
    <scope>NUCLEOTIDE SEQUENCE [LARGE SCALE GENOMIC DNA]</scope>
    <source>
        <strain evidence="3">M_S1</strain>
        <tissue evidence="3">Blood</tissue>
    </source>
</reference>
<dbReference type="Gene3D" id="2.60.40.10">
    <property type="entry name" value="Immunoglobulins"/>
    <property type="match status" value="4"/>
</dbReference>
<dbReference type="SMART" id="SM00408">
    <property type="entry name" value="IGc2"/>
    <property type="match status" value="1"/>
</dbReference>
<dbReference type="PANTHER" id="PTHR13771">
    <property type="entry name" value="INTERCELLULAR ADHESION MOLECULE"/>
    <property type="match status" value="1"/>
</dbReference>
<dbReference type="AlphaFoldDB" id="A0A7J5ZV26"/>
<evidence type="ECO:0000259" key="2">
    <source>
        <dbReference type="PROSITE" id="PS50835"/>
    </source>
</evidence>
<dbReference type="PROSITE" id="PS50835">
    <property type="entry name" value="IG_LIKE"/>
    <property type="match status" value="3"/>
</dbReference>
<dbReference type="Pfam" id="PF13927">
    <property type="entry name" value="Ig_3"/>
    <property type="match status" value="1"/>
</dbReference>
<dbReference type="InterPro" id="IPR047012">
    <property type="entry name" value="ICAM_VCAM"/>
</dbReference>
<accession>A0A7J5ZV26</accession>
<dbReference type="InterPro" id="IPR007110">
    <property type="entry name" value="Ig-like_dom"/>
</dbReference>
<dbReference type="Proteomes" id="UP000593565">
    <property type="component" value="Unassembled WGS sequence"/>
</dbReference>
<feature type="domain" description="Ig-like" evidence="2">
    <location>
        <begin position="230"/>
        <end position="309"/>
    </location>
</feature>
<dbReference type="SMART" id="SM00409">
    <property type="entry name" value="IG"/>
    <property type="match status" value="3"/>
</dbReference>